<gene>
    <name evidence="1" type="ORF">UFOPK2602_01819</name>
    <name evidence="2" type="ORF">UFOPK3417_01177</name>
    <name evidence="3" type="ORF">UFOPK4306_01669</name>
</gene>
<evidence type="ECO:0000313" key="3">
    <source>
        <dbReference type="EMBL" id="CAB5065823.1"/>
    </source>
</evidence>
<evidence type="ECO:0000313" key="1">
    <source>
        <dbReference type="EMBL" id="CAB4722236.1"/>
    </source>
</evidence>
<dbReference type="EMBL" id="CAFBQP010000066">
    <property type="protein sequence ID" value="CAB5065823.1"/>
    <property type="molecule type" value="Genomic_DNA"/>
</dbReference>
<reference evidence="1" key="1">
    <citation type="submission" date="2020-05" db="EMBL/GenBank/DDBJ databases">
        <authorList>
            <person name="Chiriac C."/>
            <person name="Salcher M."/>
            <person name="Ghai R."/>
            <person name="Kavagutti S V."/>
        </authorList>
    </citation>
    <scope>NUCLEOTIDE SEQUENCE</scope>
</reference>
<dbReference type="EMBL" id="CAFBLR010000111">
    <property type="protein sequence ID" value="CAB4878947.1"/>
    <property type="molecule type" value="Genomic_DNA"/>
</dbReference>
<dbReference type="EMBL" id="CAEZXX010000151">
    <property type="protein sequence ID" value="CAB4722236.1"/>
    <property type="molecule type" value="Genomic_DNA"/>
</dbReference>
<evidence type="ECO:0000313" key="2">
    <source>
        <dbReference type="EMBL" id="CAB4878947.1"/>
    </source>
</evidence>
<organism evidence="1">
    <name type="scientific">freshwater metagenome</name>
    <dbReference type="NCBI Taxonomy" id="449393"/>
    <lineage>
        <taxon>unclassified sequences</taxon>
        <taxon>metagenomes</taxon>
        <taxon>ecological metagenomes</taxon>
    </lineage>
</organism>
<dbReference type="AlphaFoldDB" id="A0A6J6RGX0"/>
<proteinExistence type="predicted"/>
<protein>
    <submittedName>
        <fullName evidence="1">Unannotated protein</fullName>
    </submittedName>
</protein>
<sequence length="135" mass="15485">MHVDAQQHHYGFVMTEPAISREDGERRCGWCRHPLPEAKPTGRPRRYCSQACRQWDYVTRRGERDVRITEEQLVLARSQVDALHDAVYVLACAVSDTDRDLAALGARPSVKDLREILDWLVENARPLAGLRLHPD</sequence>
<accession>A0A6J6RGX0</accession>
<name>A0A6J6RGX0_9ZZZZ</name>